<gene>
    <name evidence="5" type="ORF">AK829_09830</name>
</gene>
<dbReference type="KEGG" id="crie:AK829_09830"/>
<feature type="domain" description="Long Rib" evidence="4">
    <location>
        <begin position="150"/>
        <end position="239"/>
    </location>
</feature>
<feature type="compositionally biased region" description="Low complexity" evidence="1">
    <location>
        <begin position="473"/>
        <end position="486"/>
    </location>
</feature>
<keyword evidence="6" id="KW-1185">Reference proteome</keyword>
<feature type="transmembrane region" description="Helical" evidence="2">
    <location>
        <begin position="582"/>
        <end position="606"/>
    </location>
</feature>
<proteinExistence type="predicted"/>
<evidence type="ECO:0000256" key="2">
    <source>
        <dbReference type="SAM" id="Phobius"/>
    </source>
</evidence>
<evidence type="ECO:0000313" key="6">
    <source>
        <dbReference type="Proteomes" id="UP000060016"/>
    </source>
</evidence>
<keyword evidence="2" id="KW-1133">Transmembrane helix</keyword>
<sequence>MKLNKHVIALATTTALIGAGLAVPTSNAQDNVQPFAAITAASASSAAVEGFTWPEKDITAGGEAKVTPSKAAPDADTYRFVGPADGLGYTFTTNEKTGEVTVKAPLNAEPGGGVKFTIQVYKLNAEAKKYEKAGEYETSVNVVKGGDNQATNYAVSYDPLTVKEGESKVAANKAKTLPKGTMFSVVFAPEQFNVSVNNQGHVTVTPGSKVGAGSTATARIKVTYPDTSVAYTDLKITVSDKDGNTTPHTERDTAKYSPTWPDTTELDGNAGAAKTATRSGDVPAGTTFKLREDLLSNLGDYVTIEVASNGNVTVSPKTPVKAGFAFNVPVEVTYPDSSHTTKTVPFKVTKDGQWQSQQAKVTYPDINTPADKAGTSTPTGQWPEGTKFASHSKLPDGWTFNVNETTGEATIKAAPNSSAGLSGTAFVLATFPDGTNNAYPVKFTTAEPSKKLADAHEVSYPATTVTAGKSTTVKPTVTPAAPAGTKFVGPNQDKDGLKISTDEATGEVTISVAAGTSAGTAEIPVTVRYTDGTSKKVSFKLTIKTAPSTKPTEPTPEPTPQPTPPSEKPSQDGSSGSSENNVGLIVGILVTILVAIGGAIAALPMLQNFRF</sequence>
<feature type="domain" description="Long Rib" evidence="4">
    <location>
        <begin position="453"/>
        <end position="544"/>
    </location>
</feature>
<organism evidence="5 6">
    <name type="scientific">Corynebacterium riegelii</name>
    <dbReference type="NCBI Taxonomy" id="156976"/>
    <lineage>
        <taxon>Bacteria</taxon>
        <taxon>Bacillati</taxon>
        <taxon>Actinomycetota</taxon>
        <taxon>Actinomycetes</taxon>
        <taxon>Mycobacteriales</taxon>
        <taxon>Corynebacteriaceae</taxon>
        <taxon>Corynebacterium</taxon>
    </lineage>
</organism>
<feature type="domain" description="Long Rib" evidence="4">
    <location>
        <begin position="358"/>
        <end position="444"/>
    </location>
</feature>
<evidence type="ECO:0000313" key="5">
    <source>
        <dbReference type="EMBL" id="AKV59383.1"/>
    </source>
</evidence>
<keyword evidence="2" id="KW-0472">Membrane</keyword>
<feature type="region of interest" description="Disordered" evidence="1">
    <location>
        <begin position="543"/>
        <end position="579"/>
    </location>
</feature>
<protein>
    <recommendedName>
        <fullName evidence="4">Long Rib domain-containing protein</fullName>
    </recommendedName>
</protein>
<keyword evidence="3" id="KW-0732">Signal</keyword>
<feature type="signal peptide" evidence="3">
    <location>
        <begin position="1"/>
        <end position="28"/>
    </location>
</feature>
<evidence type="ECO:0000259" key="4">
    <source>
        <dbReference type="Pfam" id="PF18957"/>
    </source>
</evidence>
<feature type="region of interest" description="Disordered" evidence="1">
    <location>
        <begin position="365"/>
        <end position="384"/>
    </location>
</feature>
<feature type="region of interest" description="Disordered" evidence="1">
    <location>
        <begin position="473"/>
        <end position="494"/>
    </location>
</feature>
<dbReference type="InterPro" id="IPR044055">
    <property type="entry name" value="RibLong"/>
</dbReference>
<dbReference type="NCBIfam" id="NF038186">
    <property type="entry name" value="YPDG_rpt"/>
    <property type="match status" value="4"/>
</dbReference>
<name>A0A0K1RDB0_9CORY</name>
<evidence type="ECO:0000256" key="3">
    <source>
        <dbReference type="SAM" id="SignalP"/>
    </source>
</evidence>
<evidence type="ECO:0000256" key="1">
    <source>
        <dbReference type="SAM" id="MobiDB-lite"/>
    </source>
</evidence>
<feature type="region of interest" description="Disordered" evidence="1">
    <location>
        <begin position="242"/>
        <end position="279"/>
    </location>
</feature>
<keyword evidence="2" id="KW-0812">Transmembrane</keyword>
<dbReference type="STRING" id="156976.AK829_09830"/>
<feature type="chain" id="PRO_5005468253" description="Long Rib domain-containing protein" evidence="3">
    <location>
        <begin position="29"/>
        <end position="611"/>
    </location>
</feature>
<accession>A0A0K1RDB0</accession>
<dbReference type="Pfam" id="PF18957">
    <property type="entry name" value="RibLong"/>
    <property type="match status" value="4"/>
</dbReference>
<dbReference type="Proteomes" id="UP000060016">
    <property type="component" value="Chromosome"/>
</dbReference>
<feature type="compositionally biased region" description="Pro residues" evidence="1">
    <location>
        <begin position="553"/>
        <end position="567"/>
    </location>
</feature>
<dbReference type="AlphaFoldDB" id="A0A0K1RDB0"/>
<dbReference type="EMBL" id="CP012342">
    <property type="protein sequence ID" value="AKV59383.1"/>
    <property type="molecule type" value="Genomic_DNA"/>
</dbReference>
<reference evidence="5 6" key="1">
    <citation type="submission" date="2015-08" db="EMBL/GenBank/DDBJ databases">
        <authorList>
            <person name="Babu N.S."/>
            <person name="Beckwith C.J."/>
            <person name="Beseler K.G."/>
            <person name="Brison A."/>
            <person name="Carone J.V."/>
            <person name="Caskin T.P."/>
            <person name="Diamond M."/>
            <person name="Durham M.E."/>
            <person name="Foxe J.M."/>
            <person name="Go M."/>
            <person name="Henderson B.A."/>
            <person name="Jones I.B."/>
            <person name="McGettigan J.A."/>
            <person name="Micheletti S.J."/>
            <person name="Nasrallah M.E."/>
            <person name="Ortiz D."/>
            <person name="Piller C.R."/>
            <person name="Privatt S.R."/>
            <person name="Schneider S.L."/>
            <person name="Sharp S."/>
            <person name="Smith T.C."/>
            <person name="Stanton J.D."/>
            <person name="Ullery H.E."/>
            <person name="Wilson R.J."/>
            <person name="Serrano M.G."/>
            <person name="Buck G."/>
            <person name="Lee V."/>
            <person name="Wang Y."/>
            <person name="Carvalho R."/>
            <person name="Voegtly L."/>
            <person name="Shi R."/>
            <person name="Duckworth R."/>
            <person name="Johnson A."/>
            <person name="Loviza R."/>
            <person name="Walstead R."/>
            <person name="Shah Z."/>
            <person name="Kiflezghi M."/>
            <person name="Wade K."/>
            <person name="Ball S.L."/>
            <person name="Bradley K.W."/>
            <person name="Asai D.J."/>
            <person name="Bowman C.A."/>
            <person name="Russell D.A."/>
            <person name="Pope W.H."/>
            <person name="Jacobs-Sera D."/>
            <person name="Hendrix R.W."/>
            <person name="Hatfull G.F."/>
        </authorList>
    </citation>
    <scope>NUCLEOTIDE SEQUENCE [LARGE SCALE GENOMIC DNA]</scope>
    <source>
        <strain evidence="5 6">PUDD_83A45</strain>
    </source>
</reference>
<feature type="compositionally biased region" description="Basic and acidic residues" evidence="1">
    <location>
        <begin position="242"/>
        <end position="254"/>
    </location>
</feature>
<feature type="domain" description="Long Rib" evidence="4">
    <location>
        <begin position="254"/>
        <end position="349"/>
    </location>
</feature>
<dbReference type="RefSeq" id="WP_052205667.1">
    <property type="nucleotide sequence ID" value="NZ_CP012342.1"/>
</dbReference>
<dbReference type="PATRIC" id="fig|156976.3.peg.1978"/>